<dbReference type="Proteomes" id="UP000011705">
    <property type="component" value="Chromosome"/>
</dbReference>
<evidence type="ECO:0000259" key="2">
    <source>
        <dbReference type="Pfam" id="PF03537"/>
    </source>
</evidence>
<dbReference type="PATRIC" id="fig|999432.5.peg.401"/>
<dbReference type="InterPro" id="IPR017853">
    <property type="entry name" value="GH"/>
</dbReference>
<keyword evidence="1" id="KW-0812">Transmembrane</keyword>
<feature type="transmembrane region" description="Helical" evidence="1">
    <location>
        <begin position="6"/>
        <end position="23"/>
    </location>
</feature>
<comment type="caution">
    <text evidence="3">The sequence shown here is derived from an EMBL/GenBank/DDBJ whole genome shotgun (WGS) entry which is preliminary data.</text>
</comment>
<keyword evidence="1" id="KW-1133">Transmembrane helix</keyword>
<name>A0A0E2E819_TREDN</name>
<dbReference type="PANTHER" id="PTHR35882:SF3">
    <property type="entry name" value="GLYCOSIDE-HYDROLASE FAMILY GH114 TIM-BARREL DOMAIN-CONTAINING PROTEIN"/>
    <property type="match status" value="1"/>
</dbReference>
<dbReference type="InterPro" id="IPR013785">
    <property type="entry name" value="Aldolase_TIM"/>
</dbReference>
<accession>A0A0E2E819</accession>
<evidence type="ECO:0000256" key="1">
    <source>
        <dbReference type="SAM" id="Phobius"/>
    </source>
</evidence>
<dbReference type="Pfam" id="PF03537">
    <property type="entry name" value="Glyco_hydro_114"/>
    <property type="match status" value="1"/>
</dbReference>
<dbReference type="AlphaFoldDB" id="A0A0E2E819"/>
<proteinExistence type="predicted"/>
<dbReference type="RefSeq" id="WP_002683002.1">
    <property type="nucleotide sequence ID" value="NZ_CM001795.1"/>
</dbReference>
<gene>
    <name evidence="3" type="ORF">HMPREF9726_00388</name>
</gene>
<dbReference type="EMBL" id="AGDV01000001">
    <property type="protein sequence ID" value="EMB36196.1"/>
    <property type="molecule type" value="Genomic_DNA"/>
</dbReference>
<keyword evidence="1" id="KW-0472">Membrane</keyword>
<dbReference type="SUPFAM" id="SSF51445">
    <property type="entry name" value="(Trans)glycosidases"/>
    <property type="match status" value="1"/>
</dbReference>
<reference evidence="3" key="1">
    <citation type="submission" date="2012-01" db="EMBL/GenBank/DDBJ databases">
        <title>The Genome Sequence of Treponema denticola H-22.</title>
        <authorList>
            <consortium name="The Broad Institute Genome Sequencing Platform"/>
            <person name="Earl A."/>
            <person name="Ward D."/>
            <person name="Feldgarden M."/>
            <person name="Gevers D."/>
            <person name="Blanton J.M."/>
            <person name="Fenno C.J."/>
            <person name="Baranova O.V."/>
            <person name="Mathney J."/>
            <person name="Dewhirst F.E."/>
            <person name="Izard J."/>
            <person name="Young S.K."/>
            <person name="Zeng Q."/>
            <person name="Gargeya S."/>
            <person name="Fitzgerald M."/>
            <person name="Haas B."/>
            <person name="Abouelleil A."/>
            <person name="Alvarado L."/>
            <person name="Arachchi H.M."/>
            <person name="Berlin A."/>
            <person name="Chapman S.B."/>
            <person name="Gearin G."/>
            <person name="Goldberg J."/>
            <person name="Griggs A."/>
            <person name="Gujja S."/>
            <person name="Hansen M."/>
            <person name="Heiman D."/>
            <person name="Howarth C."/>
            <person name="Larimer J."/>
            <person name="Lui A."/>
            <person name="MacDonald P.J.P."/>
            <person name="McCowen C."/>
            <person name="Montmayeur A."/>
            <person name="Murphy C."/>
            <person name="Neiman D."/>
            <person name="Pearson M."/>
            <person name="Priest M."/>
            <person name="Roberts A."/>
            <person name="Saif S."/>
            <person name="Shea T."/>
            <person name="Sisk P."/>
            <person name="Stolte C."/>
            <person name="Sykes S."/>
            <person name="Wortman J."/>
            <person name="Nusbaum C."/>
            <person name="Birren B."/>
        </authorList>
    </citation>
    <scope>NUCLEOTIDE SEQUENCE [LARGE SCALE GENOMIC DNA]</scope>
    <source>
        <strain evidence="3">H-22</strain>
    </source>
</reference>
<dbReference type="HOGENOM" id="CLU_094223_0_0_12"/>
<sequence length="273" mass="31875">MKNTKYLYMVLIFFTIIVIKGMAAENNKEYKVLIGMASDKAVNLKGIKTLVIDAEFFSKKDIEQLHKNGNVNIFSYLNIGSIETFRDDYEAFEDIALGDYENWDEEKWINVADKRWQKRIKDKARLLSQKGIDGFFLDNADIYYHYQTPEIYRGLMTLLHEIHKENKPIIINGGDTFISQAMKQNALKGIVNGINQESVFTEINFKNNTFGVKPIEDREYFFAYLDKCKTYGFTVYLLEYGPSKKIEKDIKAYCQRNGFIYDISHSLQLDKPF</sequence>
<feature type="domain" description="Glycoside-hydrolase family GH114 TIM-barrel" evidence="2">
    <location>
        <begin position="45"/>
        <end position="255"/>
    </location>
</feature>
<organism evidence="3">
    <name type="scientific">Treponema denticola H-22</name>
    <dbReference type="NCBI Taxonomy" id="999432"/>
    <lineage>
        <taxon>Bacteria</taxon>
        <taxon>Pseudomonadati</taxon>
        <taxon>Spirochaetota</taxon>
        <taxon>Spirochaetia</taxon>
        <taxon>Spirochaetales</taxon>
        <taxon>Treponemataceae</taxon>
        <taxon>Treponema</taxon>
    </lineage>
</organism>
<dbReference type="PANTHER" id="PTHR35882">
    <property type="entry name" value="PELA"/>
    <property type="match status" value="1"/>
</dbReference>
<evidence type="ECO:0000313" key="3">
    <source>
        <dbReference type="EMBL" id="EMB36196.1"/>
    </source>
</evidence>
<dbReference type="Gene3D" id="3.20.20.70">
    <property type="entry name" value="Aldolase class I"/>
    <property type="match status" value="1"/>
</dbReference>
<protein>
    <recommendedName>
        <fullName evidence="2">Glycoside-hydrolase family GH114 TIM-barrel domain-containing protein</fullName>
    </recommendedName>
</protein>
<dbReference type="InterPro" id="IPR004352">
    <property type="entry name" value="GH114_TIM-barrel"/>
</dbReference>